<dbReference type="Proteomes" id="UP000782312">
    <property type="component" value="Unassembled WGS sequence"/>
</dbReference>
<dbReference type="Gene3D" id="3.30.1540.10">
    <property type="entry name" value="formyl-coa transferase, domain 3"/>
    <property type="match status" value="1"/>
</dbReference>
<evidence type="ECO:0000313" key="2">
    <source>
        <dbReference type="EMBL" id="MBI3127694.1"/>
    </source>
</evidence>
<protein>
    <submittedName>
        <fullName evidence="2">CoA transferase</fullName>
    </submittedName>
</protein>
<proteinExistence type="predicted"/>
<dbReference type="GO" id="GO:0008410">
    <property type="term" value="F:CoA-transferase activity"/>
    <property type="evidence" value="ECO:0007669"/>
    <property type="project" value="TreeGrafter"/>
</dbReference>
<dbReference type="Pfam" id="PF02515">
    <property type="entry name" value="CoA_transf_3"/>
    <property type="match status" value="1"/>
</dbReference>
<keyword evidence="1 2" id="KW-0808">Transferase</keyword>
<dbReference type="Gene3D" id="3.40.50.10540">
    <property type="entry name" value="Crotonobetainyl-coa:carnitine coa-transferase, domain 1"/>
    <property type="match status" value="1"/>
</dbReference>
<organism evidence="2 3">
    <name type="scientific">Tectimicrobiota bacterium</name>
    <dbReference type="NCBI Taxonomy" id="2528274"/>
    <lineage>
        <taxon>Bacteria</taxon>
        <taxon>Pseudomonadati</taxon>
        <taxon>Nitrospinota/Tectimicrobiota group</taxon>
        <taxon>Candidatus Tectimicrobiota</taxon>
    </lineage>
</organism>
<dbReference type="InterPro" id="IPR044855">
    <property type="entry name" value="CoA-Trfase_III_dom3_sf"/>
</dbReference>
<gene>
    <name evidence="2" type="ORF">HYZ11_08840</name>
</gene>
<dbReference type="InterPro" id="IPR003673">
    <property type="entry name" value="CoA-Trfase_fam_III"/>
</dbReference>
<reference evidence="2" key="1">
    <citation type="submission" date="2020-07" db="EMBL/GenBank/DDBJ databases">
        <title>Huge and variable diversity of episymbiotic CPR bacteria and DPANN archaea in groundwater ecosystems.</title>
        <authorList>
            <person name="He C.Y."/>
            <person name="Keren R."/>
            <person name="Whittaker M."/>
            <person name="Farag I.F."/>
            <person name="Doudna J."/>
            <person name="Cate J.H.D."/>
            <person name="Banfield J.F."/>
        </authorList>
    </citation>
    <scope>NUCLEOTIDE SEQUENCE</scope>
    <source>
        <strain evidence="2">NC_groundwater_763_Ag_S-0.2um_68_21</strain>
    </source>
</reference>
<dbReference type="AlphaFoldDB" id="A0A932HXU8"/>
<accession>A0A932HXU8</accession>
<sequence length="400" mass="43557">MSPDTPRALEGLRVLEVCQVMAGPFCGALLADMGADVVKIENPDGGDQARHLGRHFAGGEGHGFMNLNRNKRSLALNLKEPAGRALLKEMAGKADALIENLRPGTLKKIGLGYEDLKRVNPGLVYASISGYGQTGPYKDRGGFDLVSQGLSSLMSFTGEPDRPPAKIPVPLCDLNAGIYTAFAVLGAYIHKLRTGEGQYIDTSLTDAGLGYTFWQASQFFPSGEPPRPLGSAHEMTAPYQAVRCKDGYIILGAANQNTWTYTCRAIGREDLLSRPEYATDGKRREHYQQLAAELEKEFAQKTRDEWIAILDAAKVPCGPILDMAEAFAHPQIQAREMAVEVDHPRAGRVKVLGIPPKLSATPGKIRRPAPLLGQHTDEVLREFGKSDEEIRRLREAGVVA</sequence>
<evidence type="ECO:0000256" key="1">
    <source>
        <dbReference type="ARBA" id="ARBA00022679"/>
    </source>
</evidence>
<dbReference type="PANTHER" id="PTHR48207">
    <property type="entry name" value="SUCCINATE--HYDROXYMETHYLGLUTARATE COA-TRANSFERASE"/>
    <property type="match status" value="1"/>
</dbReference>
<dbReference type="InterPro" id="IPR023606">
    <property type="entry name" value="CoA-Trfase_III_dom_1_sf"/>
</dbReference>
<dbReference type="PANTHER" id="PTHR48207:SF3">
    <property type="entry name" value="SUCCINATE--HYDROXYMETHYLGLUTARATE COA-TRANSFERASE"/>
    <property type="match status" value="1"/>
</dbReference>
<name>A0A932HXU8_UNCTE</name>
<evidence type="ECO:0000313" key="3">
    <source>
        <dbReference type="Proteomes" id="UP000782312"/>
    </source>
</evidence>
<dbReference type="InterPro" id="IPR050483">
    <property type="entry name" value="CoA-transferase_III_domain"/>
</dbReference>
<dbReference type="EMBL" id="JACPUR010000019">
    <property type="protein sequence ID" value="MBI3127694.1"/>
    <property type="molecule type" value="Genomic_DNA"/>
</dbReference>
<dbReference type="SUPFAM" id="SSF89796">
    <property type="entry name" value="CoA-transferase family III (CaiB/BaiF)"/>
    <property type="match status" value="1"/>
</dbReference>
<comment type="caution">
    <text evidence="2">The sequence shown here is derived from an EMBL/GenBank/DDBJ whole genome shotgun (WGS) entry which is preliminary data.</text>
</comment>